<keyword evidence="7" id="KW-1185">Reference proteome</keyword>
<feature type="transmembrane region" description="Helical" evidence="5">
    <location>
        <begin position="80"/>
        <end position="97"/>
    </location>
</feature>
<gene>
    <name evidence="5" type="primary">yciB</name>
    <name evidence="6" type="ORF">LPW39_15935</name>
</gene>
<accession>A0AAW4XYC1</accession>
<keyword evidence="1 5" id="KW-1003">Cell membrane</keyword>
<proteinExistence type="inferred from homology"/>
<dbReference type="GO" id="GO:0005886">
    <property type="term" value="C:plasma membrane"/>
    <property type="evidence" value="ECO:0007669"/>
    <property type="project" value="UniProtKB-SubCell"/>
</dbReference>
<dbReference type="NCBIfam" id="TIGR00997">
    <property type="entry name" value="ispZ"/>
    <property type="match status" value="1"/>
</dbReference>
<organism evidence="6 7">
    <name type="scientific">Comamonas koreensis</name>
    <dbReference type="NCBI Taxonomy" id="160825"/>
    <lineage>
        <taxon>Bacteria</taxon>
        <taxon>Pseudomonadati</taxon>
        <taxon>Pseudomonadota</taxon>
        <taxon>Betaproteobacteria</taxon>
        <taxon>Burkholderiales</taxon>
        <taxon>Comamonadaceae</taxon>
        <taxon>Comamonas</taxon>
    </lineage>
</organism>
<evidence type="ECO:0000256" key="1">
    <source>
        <dbReference type="ARBA" id="ARBA00022475"/>
    </source>
</evidence>
<dbReference type="NCBIfam" id="NF001325">
    <property type="entry name" value="PRK00259.1-3"/>
    <property type="match status" value="1"/>
</dbReference>
<keyword evidence="2 5" id="KW-0812">Transmembrane</keyword>
<evidence type="ECO:0000256" key="2">
    <source>
        <dbReference type="ARBA" id="ARBA00022692"/>
    </source>
</evidence>
<reference evidence="6 7" key="1">
    <citation type="submission" date="2021-11" db="EMBL/GenBank/DDBJ databases">
        <title>Genome sequence.</title>
        <authorList>
            <person name="Sun Q."/>
        </authorList>
    </citation>
    <scope>NUCLEOTIDE SEQUENCE [LARGE SCALE GENOMIC DNA]</scope>
    <source>
        <strain evidence="6 7">KCTC 12005</strain>
    </source>
</reference>
<keyword evidence="5" id="KW-0997">Cell inner membrane</keyword>
<keyword evidence="4 5" id="KW-0472">Membrane</keyword>
<dbReference type="AlphaFoldDB" id="A0AAW4XYC1"/>
<feature type="transmembrane region" description="Helical" evidence="5">
    <location>
        <begin position="151"/>
        <end position="169"/>
    </location>
</feature>
<evidence type="ECO:0000313" key="7">
    <source>
        <dbReference type="Proteomes" id="UP001199260"/>
    </source>
</evidence>
<evidence type="ECO:0000256" key="5">
    <source>
        <dbReference type="HAMAP-Rule" id="MF_00189"/>
    </source>
</evidence>
<sequence>MKFLIDFFPILLFFAAFKVWGVFVATGVAIVATIAQIAYLRFKVGKVEPMQWISLGVIVVFGGATLLFHDESFIKWKPTVLYWVMAAVLLGGQWFFNKNLMQKLMSAQVQLPQRVWNTVNYSWAIFFTIMGIVNIWVAYQFDLDTWVTFKMFGGLGLMLVFVLGQAMYLSRHIQQNPEDQP</sequence>
<comment type="caution">
    <text evidence="6">The sequence shown here is derived from an EMBL/GenBank/DDBJ whole genome shotgun (WGS) entry which is preliminary data.</text>
</comment>
<dbReference type="RefSeq" id="WP_230777225.1">
    <property type="nucleotide sequence ID" value="NZ_JAJNCT010000020.1"/>
</dbReference>
<dbReference type="PANTHER" id="PTHR36917">
    <property type="entry name" value="INTRACELLULAR SEPTATION PROTEIN A-RELATED"/>
    <property type="match status" value="1"/>
</dbReference>
<comment type="function">
    <text evidence="5">Plays a role in cell envelope biogenesis, maintenance of cell envelope integrity and membrane homeostasis.</text>
</comment>
<feature type="transmembrane region" description="Helical" evidence="5">
    <location>
        <begin position="118"/>
        <end position="139"/>
    </location>
</feature>
<dbReference type="HAMAP" id="MF_00189">
    <property type="entry name" value="YciB"/>
    <property type="match status" value="1"/>
</dbReference>
<protein>
    <recommendedName>
        <fullName evidence="5">Inner membrane-spanning protein YciB</fullName>
    </recommendedName>
</protein>
<evidence type="ECO:0000256" key="4">
    <source>
        <dbReference type="ARBA" id="ARBA00023136"/>
    </source>
</evidence>
<dbReference type="PANTHER" id="PTHR36917:SF1">
    <property type="entry name" value="INNER MEMBRANE-SPANNING PROTEIN YCIB"/>
    <property type="match status" value="1"/>
</dbReference>
<evidence type="ECO:0000313" key="6">
    <source>
        <dbReference type="EMBL" id="MCD2166614.1"/>
    </source>
</evidence>
<name>A0AAW4XYC1_9BURK</name>
<comment type="similarity">
    <text evidence="5">Belongs to the YciB family.</text>
</comment>
<dbReference type="Proteomes" id="UP001199260">
    <property type="component" value="Unassembled WGS sequence"/>
</dbReference>
<evidence type="ECO:0000256" key="3">
    <source>
        <dbReference type="ARBA" id="ARBA00022989"/>
    </source>
</evidence>
<feature type="transmembrane region" description="Helical" evidence="5">
    <location>
        <begin position="20"/>
        <end position="40"/>
    </location>
</feature>
<dbReference type="EMBL" id="JAJNCT010000020">
    <property type="protein sequence ID" value="MCD2166614.1"/>
    <property type="molecule type" value="Genomic_DNA"/>
</dbReference>
<comment type="subcellular location">
    <subcellularLocation>
        <location evidence="5">Cell inner membrane</location>
        <topology evidence="5">Multi-pass membrane protein</topology>
    </subcellularLocation>
</comment>
<dbReference type="InterPro" id="IPR006008">
    <property type="entry name" value="YciB"/>
</dbReference>
<feature type="transmembrane region" description="Helical" evidence="5">
    <location>
        <begin position="52"/>
        <end position="68"/>
    </location>
</feature>
<keyword evidence="3 5" id="KW-1133">Transmembrane helix</keyword>
<dbReference type="Pfam" id="PF04279">
    <property type="entry name" value="IspA"/>
    <property type="match status" value="1"/>
</dbReference>